<keyword evidence="2" id="KW-1185">Reference proteome</keyword>
<accession>R0KTU9</accession>
<dbReference type="OrthoDB" id="2191051at2759"/>
<dbReference type="HOGENOM" id="CLU_976937_0_0_1"/>
<protein>
    <submittedName>
        <fullName evidence="1">Uncharacterized protein</fullName>
    </submittedName>
</protein>
<organism evidence="1 2">
    <name type="scientific">Nosema bombycis (strain CQ1 / CVCC 102059)</name>
    <name type="common">Microsporidian parasite</name>
    <name type="synonym">Pebrine of silkworm</name>
    <dbReference type="NCBI Taxonomy" id="578461"/>
    <lineage>
        <taxon>Eukaryota</taxon>
        <taxon>Fungi</taxon>
        <taxon>Fungi incertae sedis</taxon>
        <taxon>Microsporidia</taxon>
        <taxon>Nosematidae</taxon>
        <taxon>Nosema</taxon>
    </lineage>
</organism>
<proteinExistence type="predicted"/>
<sequence length="285" mass="32880">MQLKYKEHVFFLNTLSVKDEIKLINTTNEQDKNYVKPPTCSLSLSEIKNKENDLEFIDLNYEQSNENSFYLCLMLLSAQPFTSFVENIAESSSKIPPLITNFYKIITAIKNKKTISIENLIPFENCDNFVEGYRFILSVIHEQLLSHYYFKEDSWIVPSKQKTIKPIFPASSPITNMFHGKLVRDVGEVKSGYFDVLRAKNPTLLNIFKSKDLLNRPSVVLIETDHLFKEVPSGYMISAVLAGVDSYVLYIFSSKKWFKYTREGMTVQESIGEISNIKYVLLSNK</sequence>
<name>R0KTU9_NOSB1</name>
<dbReference type="Proteomes" id="UP000016927">
    <property type="component" value="Unassembled WGS sequence"/>
</dbReference>
<dbReference type="VEuPathDB" id="MicrosporidiaDB:NBO_64g0043"/>
<evidence type="ECO:0000313" key="1">
    <source>
        <dbReference type="EMBL" id="EOB13662.1"/>
    </source>
</evidence>
<dbReference type="OMA" id="CNFKERI"/>
<gene>
    <name evidence="1" type="ORF">NBO_64g0043</name>
</gene>
<reference evidence="1 2" key="1">
    <citation type="journal article" date="2013" name="BMC Genomics">
        <title>Comparative genomics of parasitic silkworm microsporidia reveal an association between genome expansion and host adaptation.</title>
        <authorList>
            <person name="Pan G."/>
            <person name="Xu J."/>
            <person name="Li T."/>
            <person name="Xia Q."/>
            <person name="Liu S.L."/>
            <person name="Zhang G."/>
            <person name="Li S."/>
            <person name="Li C."/>
            <person name="Liu H."/>
            <person name="Yang L."/>
            <person name="Liu T."/>
            <person name="Zhang X."/>
            <person name="Wu Z."/>
            <person name="Fan W."/>
            <person name="Dang X."/>
            <person name="Xiang H."/>
            <person name="Tao M."/>
            <person name="Li Y."/>
            <person name="Hu J."/>
            <person name="Li Z."/>
            <person name="Lin L."/>
            <person name="Luo J."/>
            <person name="Geng L."/>
            <person name="Wang L."/>
            <person name="Long M."/>
            <person name="Wan Y."/>
            <person name="He N."/>
            <person name="Zhang Z."/>
            <person name="Lu C."/>
            <person name="Keeling P.J."/>
            <person name="Wang J."/>
            <person name="Xiang Z."/>
            <person name="Zhou Z."/>
        </authorList>
    </citation>
    <scope>NUCLEOTIDE SEQUENCE [LARGE SCALE GENOMIC DNA]</scope>
    <source>
        <strain evidence="2">CQ1 / CVCC 102059</strain>
    </source>
</reference>
<evidence type="ECO:0000313" key="2">
    <source>
        <dbReference type="Proteomes" id="UP000016927"/>
    </source>
</evidence>
<dbReference type="AlphaFoldDB" id="R0KTU9"/>
<dbReference type="EMBL" id="KB908972">
    <property type="protein sequence ID" value="EOB13662.1"/>
    <property type="molecule type" value="Genomic_DNA"/>
</dbReference>